<dbReference type="OrthoDB" id="8549922at2"/>
<dbReference type="Pfam" id="PF00535">
    <property type="entry name" value="Glycos_transf_2"/>
    <property type="match status" value="1"/>
</dbReference>
<comment type="caution">
    <text evidence="2">The sequence shown here is derived from an EMBL/GenBank/DDBJ whole genome shotgun (WGS) entry which is preliminary data.</text>
</comment>
<evidence type="ECO:0000259" key="1">
    <source>
        <dbReference type="Pfam" id="PF00535"/>
    </source>
</evidence>
<dbReference type="Proteomes" id="UP000310458">
    <property type="component" value="Unassembled WGS sequence"/>
</dbReference>
<feature type="domain" description="Glycosyltransferase 2-like" evidence="1">
    <location>
        <begin position="218"/>
        <end position="361"/>
    </location>
</feature>
<dbReference type="CDD" id="cd00761">
    <property type="entry name" value="Glyco_tranf_GTA_type"/>
    <property type="match status" value="1"/>
</dbReference>
<evidence type="ECO:0000313" key="2">
    <source>
        <dbReference type="EMBL" id="TLP93049.1"/>
    </source>
</evidence>
<gene>
    <name evidence="2" type="ORF">FEF26_13990</name>
</gene>
<dbReference type="GO" id="GO:0016758">
    <property type="term" value="F:hexosyltransferase activity"/>
    <property type="evidence" value="ECO:0007669"/>
    <property type="project" value="UniProtKB-ARBA"/>
</dbReference>
<dbReference type="AlphaFoldDB" id="A0A5R9B8R5"/>
<dbReference type="Gene3D" id="3.40.50.2000">
    <property type="entry name" value="Glycogen Phosphorylase B"/>
    <property type="match status" value="1"/>
</dbReference>
<keyword evidence="2" id="KW-0808">Transferase</keyword>
<dbReference type="InterPro" id="IPR001173">
    <property type="entry name" value="Glyco_trans_2-like"/>
</dbReference>
<dbReference type="PANTHER" id="PTHR22916">
    <property type="entry name" value="GLYCOSYLTRANSFERASE"/>
    <property type="match status" value="1"/>
</dbReference>
<name>A0A5R9B8R5_9MICC</name>
<reference evidence="2 3" key="1">
    <citation type="submission" date="2019-05" db="EMBL/GenBank/DDBJ databases">
        <title>Nesterenkonia sp. GY074 isolated from the Southern Atlantic Ocean.</title>
        <authorList>
            <person name="Zhang G."/>
        </authorList>
    </citation>
    <scope>NUCLEOTIDE SEQUENCE [LARGE SCALE GENOMIC DNA]</scope>
    <source>
        <strain evidence="2 3">GY074</strain>
    </source>
</reference>
<dbReference type="RefSeq" id="WP_138254159.1">
    <property type="nucleotide sequence ID" value="NZ_VAVZ01000051.1"/>
</dbReference>
<keyword evidence="3" id="KW-1185">Reference proteome</keyword>
<dbReference type="Gene3D" id="3.90.550.10">
    <property type="entry name" value="Spore Coat Polysaccharide Biosynthesis Protein SpsA, Chain A"/>
    <property type="match status" value="1"/>
</dbReference>
<dbReference type="InterPro" id="IPR029044">
    <property type="entry name" value="Nucleotide-diphossugar_trans"/>
</dbReference>
<protein>
    <submittedName>
        <fullName evidence="2">Glycosyltransferase</fullName>
    </submittedName>
</protein>
<accession>A0A5R9B8R5</accession>
<dbReference type="EMBL" id="VAVZ01000051">
    <property type="protein sequence ID" value="TLP93049.1"/>
    <property type="molecule type" value="Genomic_DNA"/>
</dbReference>
<proteinExistence type="predicted"/>
<organism evidence="2 3">
    <name type="scientific">Nesterenkonia salmonea</name>
    <dbReference type="NCBI Taxonomy" id="1804987"/>
    <lineage>
        <taxon>Bacteria</taxon>
        <taxon>Bacillati</taxon>
        <taxon>Actinomycetota</taxon>
        <taxon>Actinomycetes</taxon>
        <taxon>Micrococcales</taxon>
        <taxon>Micrococcaceae</taxon>
        <taxon>Nesterenkonia</taxon>
    </lineage>
</organism>
<evidence type="ECO:0000313" key="3">
    <source>
        <dbReference type="Proteomes" id="UP000310458"/>
    </source>
</evidence>
<sequence>MGPSPEAQRGRLLEFYLRHGESYGRALERTALRSESVHMRDILAYGATQGGLNSEQLAKSLLQETDVSQTLDPGWLGTLASVVALQNLQDGDTEFAILALEKSLPQLKSSPSEYNRLNKLYTELLFEEQRFAELDQHLDKHPWLSHYFYGYLATDGRSPFIRSRRDAHPLQRWQWGFNLQFRANNLASITLRQGSEVPFNRMETPTFSGPRTQEPLVTVIMTTFNPTREDVLQSARSILSQSWQAIELLIVDDASSAEYAPILNELAALDSRVEVIRLGTNGGTYVARNVGIERAAGEFITGQDADDWSHPQRIETQVNHLLRNSACPGNQVYTVNMTEDLVRIRRGYHPFIPSAPTLMVRTGILREVGGYLPARKAADNELRGRVAAYAGFPIHHIKDPLIFMRILPDSLSRADFRAGWQHPARRSFWSAYKTWHTEAPKDDLRLRHGPQGRLPVHIPPRFTEAPKEPQRLDIVFAADWCATGQRQAQMFEEITQLTETGKSVGVLHLENALHLSRTTRTYYEPIQALISSGSVTEVLADEQFHDVEVLVVRAPEVLQFMPTGNTAFSANRITIIADKPPTDQSGERVLYIPEDCSAHAEVFFGQRPTWVPAGETIRKQLLGHLPEGQVMDGDYPLAFDAGRWKVRRDRLRNTRPVIGRWSGDVPSAWTSDAEEISQIWPTDGSADVRLYGQPDTALQALGLKRLPATWVAFDEGHITRRTYYGSLDFFVYFPQPGHREGHEMAILEAMAAGCVVILPPEFGPSFGVAAIYAEASQVPAQIERYAGDWELFRHQSAQGIYYARTRSDTDFVHTMTQLVQDSHHTQEAAAR</sequence>
<dbReference type="PANTHER" id="PTHR22916:SF3">
    <property type="entry name" value="UDP-GLCNAC:BETAGAL BETA-1,3-N-ACETYLGLUCOSAMINYLTRANSFERASE-LIKE PROTEIN 1"/>
    <property type="match status" value="1"/>
</dbReference>
<dbReference type="SUPFAM" id="SSF53448">
    <property type="entry name" value="Nucleotide-diphospho-sugar transferases"/>
    <property type="match status" value="1"/>
</dbReference>
<dbReference type="SUPFAM" id="SSF53756">
    <property type="entry name" value="UDP-Glycosyltransferase/glycogen phosphorylase"/>
    <property type="match status" value="1"/>
</dbReference>